<dbReference type="InParanoid" id="A0A1V9XVA7"/>
<comment type="caution">
    <text evidence="3">The sequence shown here is derived from an EMBL/GenBank/DDBJ whole genome shotgun (WGS) entry which is preliminary data.</text>
</comment>
<dbReference type="EMBL" id="MNPL01003614">
    <property type="protein sequence ID" value="OQR77371.1"/>
    <property type="molecule type" value="Genomic_DNA"/>
</dbReference>
<dbReference type="AlphaFoldDB" id="A0A1V9XVA7"/>
<sequence>MKQFDLLQEIFSNPNVGDDKIAAAMKNFDKAPIDKSIRDLANIFKLLVTEHQLSLQSLRIISVAMDKLSTRTNGHILTAGVSSRAEPSPQSDPPSLTRARRDVLPRPAAPLKRTSVYDDFGSYESFGDLGRPRQKRFSYHTVGALALLALASSPFLWGGPWTFGPWVYRYGYPGYYPGYVPVGGPPAAAATRK</sequence>
<proteinExistence type="predicted"/>
<protein>
    <submittedName>
        <fullName evidence="3">Uncharacterized protein</fullName>
    </submittedName>
</protein>
<evidence type="ECO:0000256" key="1">
    <source>
        <dbReference type="SAM" id="MobiDB-lite"/>
    </source>
</evidence>
<evidence type="ECO:0000313" key="4">
    <source>
        <dbReference type="Proteomes" id="UP000192247"/>
    </source>
</evidence>
<keyword evidence="4" id="KW-1185">Reference proteome</keyword>
<feature type="transmembrane region" description="Helical" evidence="2">
    <location>
        <begin position="137"/>
        <end position="157"/>
    </location>
</feature>
<gene>
    <name evidence="3" type="ORF">BIW11_07139</name>
</gene>
<feature type="region of interest" description="Disordered" evidence="1">
    <location>
        <begin position="78"/>
        <end position="104"/>
    </location>
</feature>
<organism evidence="3 4">
    <name type="scientific">Tropilaelaps mercedesae</name>
    <dbReference type="NCBI Taxonomy" id="418985"/>
    <lineage>
        <taxon>Eukaryota</taxon>
        <taxon>Metazoa</taxon>
        <taxon>Ecdysozoa</taxon>
        <taxon>Arthropoda</taxon>
        <taxon>Chelicerata</taxon>
        <taxon>Arachnida</taxon>
        <taxon>Acari</taxon>
        <taxon>Parasitiformes</taxon>
        <taxon>Mesostigmata</taxon>
        <taxon>Gamasina</taxon>
        <taxon>Dermanyssoidea</taxon>
        <taxon>Laelapidae</taxon>
        <taxon>Tropilaelaps</taxon>
    </lineage>
</organism>
<dbReference type="Proteomes" id="UP000192247">
    <property type="component" value="Unassembled WGS sequence"/>
</dbReference>
<accession>A0A1V9XVA7</accession>
<dbReference type="OrthoDB" id="6523208at2759"/>
<evidence type="ECO:0000313" key="3">
    <source>
        <dbReference type="EMBL" id="OQR77371.1"/>
    </source>
</evidence>
<keyword evidence="2" id="KW-1133">Transmembrane helix</keyword>
<reference evidence="3 4" key="1">
    <citation type="journal article" date="2017" name="Gigascience">
        <title>Draft genome of the honey bee ectoparasitic mite, Tropilaelaps mercedesae, is shaped by the parasitic life history.</title>
        <authorList>
            <person name="Dong X."/>
            <person name="Armstrong S.D."/>
            <person name="Xia D."/>
            <person name="Makepeace B.L."/>
            <person name="Darby A.C."/>
            <person name="Kadowaki T."/>
        </authorList>
    </citation>
    <scope>NUCLEOTIDE SEQUENCE [LARGE SCALE GENOMIC DNA]</scope>
    <source>
        <strain evidence="3">Wuxi-XJTLU</strain>
    </source>
</reference>
<keyword evidence="2" id="KW-0472">Membrane</keyword>
<keyword evidence="2" id="KW-0812">Transmembrane</keyword>
<name>A0A1V9XVA7_9ACAR</name>
<evidence type="ECO:0000256" key="2">
    <source>
        <dbReference type="SAM" id="Phobius"/>
    </source>
</evidence>